<sequence length="425" mass="47852">MSAKKGRGRTKVLPEPQKQSQMEKTSLDQVDCSTLSGVDKASFMEGLQRNVGMPLHSTAVEEDLHVLEDGQTGKKTKQSGSEQNADKKKRRRTIKAGPQGATAEHTDERKKEDGPATSSSSSHSVRIKPAKRRTAGQVAAGRALKNQQMRKNRDPERKVSSGGTSDVQSQEESDSDPAQRRRRSILSSEDEKEEDGSWQPSPKKTKSLSLGRTRRSLLDGAKRRRSSSGGRAKELGKVNVDEPKWRLGSGAVTDMEVVLDAFLNMCEDYRESVESSAAKKSIACFSNSVKEQFLEKISSTKELRVLKRENAKVGSLIRTKTQRLLDVKHELMRAKRQVGLLEKEKAELQQRLEDLRRGQVFLRDMRELTGRYLEYRRQHPSERETYGASSLPALLLETKMIQAEKHQQKGNDEQREERRATGLKE</sequence>
<accession>A0A3P9JHR7</accession>
<feature type="compositionally biased region" description="Basic residues" evidence="11">
    <location>
        <begin position="125"/>
        <end position="134"/>
    </location>
</feature>
<evidence type="ECO:0000256" key="5">
    <source>
        <dbReference type="ARBA" id="ARBA00022454"/>
    </source>
</evidence>
<dbReference type="PANTHER" id="PTHR32222:SF1">
    <property type="entry name" value="CENTROMERE PROTEIN U"/>
    <property type="match status" value="1"/>
</dbReference>
<dbReference type="PANTHER" id="PTHR32222">
    <property type="entry name" value="CENTROMERE PROTEIN U"/>
    <property type="match status" value="1"/>
</dbReference>
<evidence type="ECO:0000313" key="13">
    <source>
        <dbReference type="Proteomes" id="UP000265200"/>
    </source>
</evidence>
<keyword evidence="6 10" id="KW-0175">Coiled coil</keyword>
<feature type="compositionally biased region" description="Basic and acidic residues" evidence="11">
    <location>
        <begin position="402"/>
        <end position="425"/>
    </location>
</feature>
<keyword evidence="8" id="KW-0137">Centromere</keyword>
<evidence type="ECO:0000256" key="4">
    <source>
        <dbReference type="ARBA" id="ARBA00016402"/>
    </source>
</evidence>
<feature type="compositionally biased region" description="Polar residues" evidence="11">
    <location>
        <begin position="17"/>
        <end position="31"/>
    </location>
</feature>
<feature type="coiled-coil region" evidence="10">
    <location>
        <begin position="324"/>
        <end position="358"/>
    </location>
</feature>
<dbReference type="GO" id="GO:0005634">
    <property type="term" value="C:nucleus"/>
    <property type="evidence" value="ECO:0007669"/>
    <property type="project" value="UniProtKB-SubCell"/>
</dbReference>
<dbReference type="GO" id="GO:0000775">
    <property type="term" value="C:chromosome, centromeric region"/>
    <property type="evidence" value="ECO:0007669"/>
    <property type="project" value="UniProtKB-SubCell"/>
</dbReference>
<dbReference type="InterPro" id="IPR025214">
    <property type="entry name" value="CENP-U"/>
</dbReference>
<evidence type="ECO:0000256" key="6">
    <source>
        <dbReference type="ARBA" id="ARBA00023054"/>
    </source>
</evidence>
<protein>
    <recommendedName>
        <fullName evidence="4">Centromere protein U</fullName>
    </recommendedName>
    <alternativeName>
        <fullName evidence="9">MLF1-interacting protein</fullName>
    </alternativeName>
</protein>
<evidence type="ECO:0000256" key="2">
    <source>
        <dbReference type="ARBA" id="ARBA00004584"/>
    </source>
</evidence>
<dbReference type="Ensembl" id="ENSORLT00015023216.1">
    <property type="protein sequence ID" value="ENSORLP00015031799.1"/>
    <property type="gene ID" value="ENSORLG00015016245.1"/>
</dbReference>
<evidence type="ECO:0000256" key="7">
    <source>
        <dbReference type="ARBA" id="ARBA00023242"/>
    </source>
</evidence>
<reference evidence="12 13" key="2">
    <citation type="submission" date="2017-04" db="EMBL/GenBank/DDBJ databases">
        <title>CpG methylation of centromeres and impact of large insertions on vertebrate speciation.</title>
        <authorList>
            <person name="Ichikawa K."/>
            <person name="Yoshimura J."/>
            <person name="Morishita S."/>
        </authorList>
    </citation>
    <scope>NUCLEOTIDE SEQUENCE</scope>
    <source>
        <strain evidence="12 13">HSOK</strain>
    </source>
</reference>
<feature type="region of interest" description="Disordered" evidence="11">
    <location>
        <begin position="401"/>
        <end position="425"/>
    </location>
</feature>
<reference evidence="12" key="3">
    <citation type="submission" date="2025-08" db="UniProtKB">
        <authorList>
            <consortium name="Ensembl"/>
        </authorList>
    </citation>
    <scope>IDENTIFICATION</scope>
    <source>
        <strain evidence="12">HSOK</strain>
    </source>
</reference>
<evidence type="ECO:0000256" key="3">
    <source>
        <dbReference type="ARBA" id="ARBA00010440"/>
    </source>
</evidence>
<dbReference type="Pfam" id="PF13097">
    <property type="entry name" value="CENP-U"/>
    <property type="match status" value="1"/>
</dbReference>
<keyword evidence="7" id="KW-0539">Nucleus</keyword>
<reference key="1">
    <citation type="journal article" date="2007" name="Nature">
        <title>The medaka draft genome and insights into vertebrate genome evolution.</title>
        <authorList>
            <person name="Kasahara M."/>
            <person name="Naruse K."/>
            <person name="Sasaki S."/>
            <person name="Nakatani Y."/>
            <person name="Qu W."/>
            <person name="Ahsan B."/>
            <person name="Yamada T."/>
            <person name="Nagayasu Y."/>
            <person name="Doi K."/>
            <person name="Kasai Y."/>
            <person name="Jindo T."/>
            <person name="Kobayashi D."/>
            <person name="Shimada A."/>
            <person name="Toyoda A."/>
            <person name="Kuroki Y."/>
            <person name="Fujiyama A."/>
            <person name="Sasaki T."/>
            <person name="Shimizu A."/>
            <person name="Asakawa S."/>
            <person name="Shimizu N."/>
            <person name="Hashimoto S."/>
            <person name="Yang J."/>
            <person name="Lee Y."/>
            <person name="Matsushima K."/>
            <person name="Sugano S."/>
            <person name="Sakaizumi M."/>
            <person name="Narita T."/>
            <person name="Ohishi K."/>
            <person name="Haga S."/>
            <person name="Ohta F."/>
            <person name="Nomoto H."/>
            <person name="Nogata K."/>
            <person name="Morishita T."/>
            <person name="Endo T."/>
            <person name="Shin-I T."/>
            <person name="Takeda H."/>
            <person name="Morishita S."/>
            <person name="Kohara Y."/>
        </authorList>
    </citation>
    <scope>NUCLEOTIDE SEQUENCE [LARGE SCALE GENOMIC DNA]</scope>
    <source>
        <strain>Hd-rR</strain>
    </source>
</reference>
<evidence type="ECO:0000256" key="10">
    <source>
        <dbReference type="SAM" id="Coils"/>
    </source>
</evidence>
<name>A0A3P9JHR7_ORYLA</name>
<feature type="region of interest" description="Disordered" evidence="11">
    <location>
        <begin position="54"/>
        <end position="235"/>
    </location>
</feature>
<feature type="region of interest" description="Disordered" evidence="11">
    <location>
        <begin position="1"/>
        <end position="31"/>
    </location>
</feature>
<feature type="compositionally biased region" description="Basic and acidic residues" evidence="11">
    <location>
        <begin position="62"/>
        <end position="72"/>
    </location>
</feature>
<proteinExistence type="inferred from homology"/>
<dbReference type="AlphaFoldDB" id="A0A3P9JHR7"/>
<comment type="similarity">
    <text evidence="3">Belongs to the CENP-U/AME1 family.</text>
</comment>
<evidence type="ECO:0000256" key="8">
    <source>
        <dbReference type="ARBA" id="ARBA00023328"/>
    </source>
</evidence>
<evidence type="ECO:0000256" key="9">
    <source>
        <dbReference type="ARBA" id="ARBA00031456"/>
    </source>
</evidence>
<evidence type="ECO:0000256" key="11">
    <source>
        <dbReference type="SAM" id="MobiDB-lite"/>
    </source>
</evidence>
<reference evidence="12" key="4">
    <citation type="submission" date="2025-09" db="UniProtKB">
        <authorList>
            <consortium name="Ensembl"/>
        </authorList>
    </citation>
    <scope>IDENTIFICATION</scope>
    <source>
        <strain evidence="12">HSOK</strain>
    </source>
</reference>
<keyword evidence="5" id="KW-0158">Chromosome</keyword>
<evidence type="ECO:0000256" key="1">
    <source>
        <dbReference type="ARBA" id="ARBA00004123"/>
    </source>
</evidence>
<feature type="compositionally biased region" description="Basic residues" evidence="11">
    <location>
        <begin position="1"/>
        <end position="10"/>
    </location>
</feature>
<evidence type="ECO:0000313" key="12">
    <source>
        <dbReference type="Ensembl" id="ENSORLP00015031799.1"/>
    </source>
</evidence>
<comment type="subcellular location">
    <subcellularLocation>
        <location evidence="2">Chromosome</location>
        <location evidence="2">Centromere</location>
    </subcellularLocation>
    <subcellularLocation>
        <location evidence="1">Nucleus</location>
    </subcellularLocation>
</comment>
<feature type="compositionally biased region" description="Basic and acidic residues" evidence="11">
    <location>
        <begin position="104"/>
        <end position="114"/>
    </location>
</feature>
<dbReference type="Proteomes" id="UP000265200">
    <property type="component" value="Chromosome 10"/>
</dbReference>
<organism evidence="12 13">
    <name type="scientific">Oryzias latipes</name>
    <name type="common">Japanese rice fish</name>
    <name type="synonym">Japanese killifish</name>
    <dbReference type="NCBI Taxonomy" id="8090"/>
    <lineage>
        <taxon>Eukaryota</taxon>
        <taxon>Metazoa</taxon>
        <taxon>Chordata</taxon>
        <taxon>Craniata</taxon>
        <taxon>Vertebrata</taxon>
        <taxon>Euteleostomi</taxon>
        <taxon>Actinopterygii</taxon>
        <taxon>Neopterygii</taxon>
        <taxon>Teleostei</taxon>
        <taxon>Neoteleostei</taxon>
        <taxon>Acanthomorphata</taxon>
        <taxon>Ovalentaria</taxon>
        <taxon>Atherinomorphae</taxon>
        <taxon>Beloniformes</taxon>
        <taxon>Adrianichthyidae</taxon>
        <taxon>Oryziinae</taxon>
        <taxon>Oryzias</taxon>
    </lineage>
</organism>